<evidence type="ECO:0000313" key="2">
    <source>
        <dbReference type="EMBL" id="MDM1071301.1"/>
    </source>
</evidence>
<reference evidence="2" key="2">
    <citation type="journal article" date="2022" name="Sci. Total Environ.">
        <title>Prevalence, transmission, and molecular epidemiology of tet(X)-positive bacteria among humans, animals, and environmental niches in China: An epidemiological, and genomic-based study.</title>
        <authorList>
            <person name="Dong N."/>
            <person name="Zeng Y."/>
            <person name="Cai C."/>
            <person name="Sun C."/>
            <person name="Lu J."/>
            <person name="Liu C."/>
            <person name="Zhou H."/>
            <person name="Sun Q."/>
            <person name="Shu L."/>
            <person name="Wang H."/>
            <person name="Wang Y."/>
            <person name="Wang S."/>
            <person name="Wu C."/>
            <person name="Chan E.W."/>
            <person name="Chen G."/>
            <person name="Shen Z."/>
            <person name="Chen S."/>
            <person name="Zhang R."/>
        </authorList>
    </citation>
    <scope>NUCLEOTIDE SEQUENCE</scope>
    <source>
        <strain evidence="2">R655-4</strain>
    </source>
</reference>
<feature type="domain" description="KAP NTPase" evidence="1">
    <location>
        <begin position="23"/>
        <end position="313"/>
    </location>
</feature>
<gene>
    <name evidence="2" type="ORF">HX001_02215</name>
</gene>
<dbReference type="Gene3D" id="3.40.50.300">
    <property type="entry name" value="P-loop containing nucleotide triphosphate hydrolases"/>
    <property type="match status" value="1"/>
</dbReference>
<dbReference type="PANTHER" id="PTHR22674">
    <property type="entry name" value="NTPASE, KAP FAMILY P-LOOP DOMAIN-CONTAINING 1"/>
    <property type="match status" value="1"/>
</dbReference>
<accession>A0AAJ1V622</accession>
<evidence type="ECO:0000313" key="3">
    <source>
        <dbReference type="Proteomes" id="UP001170959"/>
    </source>
</evidence>
<dbReference type="AlphaFoldDB" id="A0AAJ1V622"/>
<dbReference type="EMBL" id="JACAGJ010000001">
    <property type="protein sequence ID" value="MDM1071301.1"/>
    <property type="molecule type" value="Genomic_DNA"/>
</dbReference>
<dbReference type="SUPFAM" id="SSF52540">
    <property type="entry name" value="P-loop containing nucleoside triphosphate hydrolases"/>
    <property type="match status" value="1"/>
</dbReference>
<reference evidence="2" key="1">
    <citation type="submission" date="2020-06" db="EMBL/GenBank/DDBJ databases">
        <authorList>
            <person name="Dong N."/>
        </authorList>
    </citation>
    <scope>NUCLEOTIDE SEQUENCE</scope>
    <source>
        <strain evidence="2">R655-4</strain>
    </source>
</reference>
<name>A0AAJ1V622_9FLAO</name>
<dbReference type="InterPro" id="IPR027417">
    <property type="entry name" value="P-loop_NTPase"/>
</dbReference>
<evidence type="ECO:0000259" key="1">
    <source>
        <dbReference type="Pfam" id="PF07693"/>
    </source>
</evidence>
<dbReference type="InterPro" id="IPR011646">
    <property type="entry name" value="KAP_P-loop"/>
</dbReference>
<dbReference type="Pfam" id="PF07693">
    <property type="entry name" value="KAP_NTPase"/>
    <property type="match status" value="1"/>
</dbReference>
<protein>
    <recommendedName>
        <fullName evidence="1">KAP NTPase domain-containing protein</fullName>
    </recommendedName>
</protein>
<sequence length="468" mass="54836">MKIKHHELEIQPDNPFSNCKLQRQQYAEVLTDIVKIYSDGFVLAINNEWGTGKTTFVKMWQQYLRNNDFKTVYFNAWENDFDSNPLVAIMSELKLLINSKNKEAFKSVISKGAVLAQNVLPAVIKAVAKKYIDVEEVIDAIENTTKGATQIFEEEIKEYTNKKDSILDFRKELEKFIKKTESSKPLIFIIDELDRCRPDYAVDVLEQMKHFFSVPGIVFVLSIDKNHLASSVRGYYGSENINTDEYLRRFIDLEYSIPIPSNKDFCKYLYDYYAFDEFFRSNERKEYPSFRDDEYLFIKIAETLFNKSNATLRQQEKIFAHSRLILKSFNANNYIFPHLLFVLIYIKNLDNKLYKNIENQSLNSQELSDAFSDLMPVLINNYNVNLVYLQALLLVFYNNSFSHDIREKLLINNENGIRSTSITSKLENEKEFSNLLKSIEAVYNNHVYSNTSLDYLIKKINLTETLKI</sequence>
<dbReference type="Proteomes" id="UP001170959">
    <property type="component" value="Unassembled WGS sequence"/>
</dbReference>
<dbReference type="PANTHER" id="PTHR22674:SF6">
    <property type="entry name" value="NTPASE KAP FAMILY P-LOOP DOMAIN-CONTAINING PROTEIN 1"/>
    <property type="match status" value="1"/>
</dbReference>
<proteinExistence type="predicted"/>
<organism evidence="2 3">
    <name type="scientific">Empedobacter brevis</name>
    <dbReference type="NCBI Taxonomy" id="247"/>
    <lineage>
        <taxon>Bacteria</taxon>
        <taxon>Pseudomonadati</taxon>
        <taxon>Bacteroidota</taxon>
        <taxon>Flavobacteriia</taxon>
        <taxon>Flavobacteriales</taxon>
        <taxon>Weeksellaceae</taxon>
        <taxon>Empedobacter</taxon>
    </lineage>
</organism>
<dbReference type="RefSeq" id="WP_286491721.1">
    <property type="nucleotide sequence ID" value="NZ_JACAGJ010000001.1"/>
</dbReference>
<comment type="caution">
    <text evidence="2">The sequence shown here is derived from an EMBL/GenBank/DDBJ whole genome shotgun (WGS) entry which is preliminary data.</text>
</comment>
<dbReference type="InterPro" id="IPR052754">
    <property type="entry name" value="NTPase_KAP_P-loop"/>
</dbReference>